<sequence length="59" mass="6578">MESTYKRTFSSGQKNQLTDFQRSVLANSNAISVASGDFARLTKEVKKFLGLAKQKALYC</sequence>
<gene>
    <name evidence="1" type="ORF">CYJ79_05420</name>
</gene>
<name>A0A2N5KYR3_9LACO</name>
<dbReference type="Proteomes" id="UP000235119">
    <property type="component" value="Unassembled WGS sequence"/>
</dbReference>
<dbReference type="AlphaFoldDB" id="A0A2N5KYR3"/>
<comment type="caution">
    <text evidence="1">The sequence shown here is derived from an EMBL/GenBank/DDBJ whole genome shotgun (WGS) entry which is preliminary data.</text>
</comment>
<dbReference type="RefSeq" id="WP_021355738.1">
    <property type="nucleotide sequence ID" value="NZ_JABERP010000036.1"/>
</dbReference>
<proteinExistence type="predicted"/>
<accession>A0A2N5KYR3</accession>
<reference evidence="1 2" key="1">
    <citation type="submission" date="2017-12" db="EMBL/GenBank/DDBJ databases">
        <title>Phylogenetic diversity of female urinary microbiome.</title>
        <authorList>
            <person name="Thomas-White K."/>
            <person name="Wolfe A.J."/>
        </authorList>
    </citation>
    <scope>NUCLEOTIDE SEQUENCE [LARGE SCALE GENOMIC DNA]</scope>
    <source>
        <strain evidence="1 2">UMB0085</strain>
    </source>
</reference>
<evidence type="ECO:0000313" key="2">
    <source>
        <dbReference type="Proteomes" id="UP000235119"/>
    </source>
</evidence>
<evidence type="ECO:0000313" key="1">
    <source>
        <dbReference type="EMBL" id="PLT11386.1"/>
    </source>
</evidence>
<protein>
    <submittedName>
        <fullName evidence="1">Uncharacterized protein</fullName>
    </submittedName>
</protein>
<dbReference type="EMBL" id="PKIW01000020">
    <property type="protein sequence ID" value="PLT11386.1"/>
    <property type="molecule type" value="Genomic_DNA"/>
</dbReference>
<organism evidence="1 2">
    <name type="scientific">Lactobacillus crispatus</name>
    <dbReference type="NCBI Taxonomy" id="47770"/>
    <lineage>
        <taxon>Bacteria</taxon>
        <taxon>Bacillati</taxon>
        <taxon>Bacillota</taxon>
        <taxon>Bacilli</taxon>
        <taxon>Lactobacillales</taxon>
        <taxon>Lactobacillaceae</taxon>
        <taxon>Lactobacillus</taxon>
    </lineage>
</organism>